<keyword evidence="3" id="KW-1185">Reference proteome</keyword>
<comment type="caution">
    <text evidence="2">The sequence shown here is derived from an EMBL/GenBank/DDBJ whole genome shotgun (WGS) entry which is preliminary data.</text>
</comment>
<name>K1VPR1_TRIAC</name>
<feature type="compositionally biased region" description="Polar residues" evidence="1">
    <location>
        <begin position="484"/>
        <end position="497"/>
    </location>
</feature>
<feature type="compositionally biased region" description="Basic and acidic residues" evidence="1">
    <location>
        <begin position="573"/>
        <end position="582"/>
    </location>
</feature>
<feature type="region of interest" description="Disordered" evidence="1">
    <location>
        <begin position="271"/>
        <end position="300"/>
    </location>
</feature>
<feature type="region of interest" description="Disordered" evidence="1">
    <location>
        <begin position="1"/>
        <end position="178"/>
    </location>
</feature>
<organism evidence="2 3">
    <name type="scientific">Trichosporon asahii var. asahii (strain CBS 8904)</name>
    <name type="common">Yeast</name>
    <dbReference type="NCBI Taxonomy" id="1220162"/>
    <lineage>
        <taxon>Eukaryota</taxon>
        <taxon>Fungi</taxon>
        <taxon>Dikarya</taxon>
        <taxon>Basidiomycota</taxon>
        <taxon>Agaricomycotina</taxon>
        <taxon>Tremellomycetes</taxon>
        <taxon>Trichosporonales</taxon>
        <taxon>Trichosporonaceae</taxon>
        <taxon>Trichosporon</taxon>
    </lineage>
</organism>
<feature type="compositionally biased region" description="Low complexity" evidence="1">
    <location>
        <begin position="77"/>
        <end position="89"/>
    </location>
</feature>
<dbReference type="InParanoid" id="K1VPR1"/>
<evidence type="ECO:0000313" key="3">
    <source>
        <dbReference type="Proteomes" id="UP000006757"/>
    </source>
</evidence>
<dbReference type="Proteomes" id="UP000006757">
    <property type="component" value="Unassembled WGS sequence"/>
</dbReference>
<dbReference type="EMBL" id="AMBO01000278">
    <property type="protein sequence ID" value="EKD02601.1"/>
    <property type="molecule type" value="Genomic_DNA"/>
</dbReference>
<feature type="compositionally biased region" description="Low complexity" evidence="1">
    <location>
        <begin position="384"/>
        <end position="395"/>
    </location>
</feature>
<evidence type="ECO:0000313" key="2">
    <source>
        <dbReference type="EMBL" id="EKD02601.1"/>
    </source>
</evidence>
<proteinExistence type="predicted"/>
<accession>K1VPR1</accession>
<feature type="compositionally biased region" description="Polar residues" evidence="1">
    <location>
        <begin position="282"/>
        <end position="300"/>
    </location>
</feature>
<sequence>MTNLGKGIGVPSPVLEGSEVMETPRTPPAPSLSPESAARRARATRDTSLSPRKSSFRGVRAASSPYSRQTHRPAAPSSNVSSSSKSSVSPAQRAAREWRAKLVNLSSASPEHTDEEVAATGFGGPRPPPRPKTAAAGNSNPSTPLSEVPPSRPRHRRRSLDSLVSVSTKSGRHPNVSPACSAFGDAFDEQRLSIWSADFDALSLHAASVSSSTVSRVSRGTNKSMKSNKSKASTNLTMVPEVPKIPDHMLSQLSSQLSSISGVEPLVPTSAVGQGAKYDNGSMLSRSTRGHNRSATEGQSTVVTAVTAATSFPTVSEVTASTESFSTPEWQPSERFVAVRSSAPNMSPVLDVEEEEPKNLRGLGLKMDLTSLKAKPLPPPPTTAPSTTSPPSLSLEDGAQSNESPYPSLSTRRTSTPDHTEYLVTPTCATVDEKLMSRAGPVVVSDSEGESVPERKQQRPMGPRKNYNGHIRDASDVKMAIALAQQSHKLTRSQSSDSRSKVYVGGPREPTRPSPSVSRSTSQTLVNVAIPRTTSKSASLDHHGPELLKAYDLTPGLEDGGRRPRKKGMPMQDLRKWLETSQ</sequence>
<feature type="compositionally biased region" description="Low complexity" evidence="1">
    <location>
        <begin position="514"/>
        <end position="524"/>
    </location>
</feature>
<gene>
    <name evidence="2" type="ORF">A1Q2_03027</name>
</gene>
<dbReference type="OrthoDB" id="2563880at2759"/>
<feature type="region of interest" description="Disordered" evidence="1">
    <location>
        <begin position="370"/>
        <end position="582"/>
    </location>
</feature>
<dbReference type="AlphaFoldDB" id="K1VPR1"/>
<dbReference type="HOGENOM" id="CLU_468662_0_0_1"/>
<protein>
    <submittedName>
        <fullName evidence="2">Uncharacterized protein</fullName>
    </submittedName>
</protein>
<feature type="compositionally biased region" description="Polar residues" evidence="1">
    <location>
        <begin position="399"/>
        <end position="414"/>
    </location>
</feature>
<reference evidence="2 3" key="1">
    <citation type="journal article" date="2012" name="Eukaryot. Cell">
        <title>Genome sequence of the Trichosporon asahii environmental strain CBS 8904.</title>
        <authorList>
            <person name="Yang R.Y."/>
            <person name="Li H.T."/>
            <person name="Zhu H."/>
            <person name="Zhou G.P."/>
            <person name="Wang M."/>
            <person name="Wang L."/>
        </authorList>
    </citation>
    <scope>NUCLEOTIDE SEQUENCE [LARGE SCALE GENOMIC DNA]</scope>
    <source>
        <strain evidence="2 3">CBS 8904</strain>
    </source>
</reference>
<evidence type="ECO:0000256" key="1">
    <source>
        <dbReference type="SAM" id="MobiDB-lite"/>
    </source>
</evidence>